<keyword evidence="5" id="KW-0902">Two-component regulatory system</keyword>
<dbReference type="AlphaFoldDB" id="A0A8J8SB84"/>
<evidence type="ECO:0000256" key="6">
    <source>
        <dbReference type="ARBA" id="ARBA00023015"/>
    </source>
</evidence>
<keyword evidence="14" id="KW-1185">Reference proteome</keyword>
<evidence type="ECO:0000259" key="12">
    <source>
        <dbReference type="PROSITE" id="PS50110"/>
    </source>
</evidence>
<proteinExistence type="predicted"/>
<dbReference type="PROSITE" id="PS01124">
    <property type="entry name" value="HTH_ARAC_FAMILY_2"/>
    <property type="match status" value="1"/>
</dbReference>
<dbReference type="InterPro" id="IPR018060">
    <property type="entry name" value="HTH_AraC"/>
</dbReference>
<dbReference type="InterPro" id="IPR009057">
    <property type="entry name" value="Homeodomain-like_sf"/>
</dbReference>
<dbReference type="CDD" id="cd17536">
    <property type="entry name" value="REC_YesN-like"/>
    <property type="match status" value="1"/>
</dbReference>
<feature type="domain" description="Response regulatory" evidence="12">
    <location>
        <begin position="3"/>
        <end position="120"/>
    </location>
</feature>
<dbReference type="PANTHER" id="PTHR42713">
    <property type="entry name" value="HISTIDINE KINASE-RELATED"/>
    <property type="match status" value="1"/>
</dbReference>
<keyword evidence="4 10" id="KW-0597">Phosphoprotein</keyword>
<dbReference type="GO" id="GO:0000160">
    <property type="term" value="P:phosphorelay signal transduction system"/>
    <property type="evidence" value="ECO:0007669"/>
    <property type="project" value="UniProtKB-KW"/>
</dbReference>
<sequence length="252" mass="29524">MYKVLIVDDEYEIRKGISNYFPWNEIGFEVIGEAENGREALKIIQKNPVHVVLCDIKMPHMTGIQLAQILYEQYSHTKIVFLSAYKDFEYAKKALVYGVKDYIVKPSKYKELLNVFVKIKSELDKSEVIINKDNPVKDDKTQDTTYHDKMIITIKNITKNNYQNITLQHVADKVNISPSYLSKYFKSKTGENFSDYVLKIKMEKARELLMDIKYKTYEVSELVGYTNPKNFTRAFKKYFGQSPRNYRNGGKK</sequence>
<dbReference type="InterPro" id="IPR001789">
    <property type="entry name" value="Sig_transdc_resp-reg_receiver"/>
</dbReference>
<dbReference type="GO" id="GO:0043565">
    <property type="term" value="F:sequence-specific DNA binding"/>
    <property type="evidence" value="ECO:0007669"/>
    <property type="project" value="InterPro"/>
</dbReference>
<organism evidence="13 14">
    <name type="scientific">Vallitalea guaymasensis</name>
    <dbReference type="NCBI Taxonomy" id="1185412"/>
    <lineage>
        <taxon>Bacteria</taxon>
        <taxon>Bacillati</taxon>
        <taxon>Bacillota</taxon>
        <taxon>Clostridia</taxon>
        <taxon>Lachnospirales</taxon>
        <taxon>Vallitaleaceae</taxon>
        <taxon>Vallitalea</taxon>
    </lineage>
</organism>
<evidence type="ECO:0000256" key="4">
    <source>
        <dbReference type="ARBA" id="ARBA00022553"/>
    </source>
</evidence>
<dbReference type="GO" id="GO:0005737">
    <property type="term" value="C:cytoplasm"/>
    <property type="evidence" value="ECO:0007669"/>
    <property type="project" value="UniProtKB-SubCell"/>
</dbReference>
<evidence type="ECO:0000313" key="13">
    <source>
        <dbReference type="EMBL" id="QUH28344.1"/>
    </source>
</evidence>
<dbReference type="CDD" id="cd00093">
    <property type="entry name" value="HTH_XRE"/>
    <property type="match status" value="1"/>
</dbReference>
<dbReference type="InterPro" id="IPR020449">
    <property type="entry name" value="Tscrpt_reg_AraC-type_HTH"/>
</dbReference>
<dbReference type="InterPro" id="IPR051552">
    <property type="entry name" value="HptR"/>
</dbReference>
<feature type="domain" description="HTH araC/xylS-type" evidence="11">
    <location>
        <begin position="148"/>
        <end position="249"/>
    </location>
</feature>
<dbReference type="PROSITE" id="PS50110">
    <property type="entry name" value="RESPONSE_REGULATORY"/>
    <property type="match status" value="1"/>
</dbReference>
<feature type="modified residue" description="4-aspartylphosphate" evidence="10">
    <location>
        <position position="55"/>
    </location>
</feature>
<dbReference type="EMBL" id="CP058561">
    <property type="protein sequence ID" value="QUH28344.1"/>
    <property type="molecule type" value="Genomic_DNA"/>
</dbReference>
<dbReference type="Pfam" id="PF00072">
    <property type="entry name" value="Response_reg"/>
    <property type="match status" value="1"/>
</dbReference>
<dbReference type="KEGG" id="vgu:HYG85_05195"/>
<evidence type="ECO:0000313" key="14">
    <source>
        <dbReference type="Proteomes" id="UP000677305"/>
    </source>
</evidence>
<protein>
    <recommendedName>
        <fullName evidence="2">Stage 0 sporulation protein A homolog</fullName>
    </recommendedName>
</protein>
<dbReference type="Pfam" id="PF12833">
    <property type="entry name" value="HTH_18"/>
    <property type="match status" value="1"/>
</dbReference>
<dbReference type="SUPFAM" id="SSF46689">
    <property type="entry name" value="Homeodomain-like"/>
    <property type="match status" value="2"/>
</dbReference>
<evidence type="ECO:0000256" key="10">
    <source>
        <dbReference type="PROSITE-ProRule" id="PRU00169"/>
    </source>
</evidence>
<evidence type="ECO:0000259" key="11">
    <source>
        <dbReference type="PROSITE" id="PS01124"/>
    </source>
</evidence>
<evidence type="ECO:0000256" key="2">
    <source>
        <dbReference type="ARBA" id="ARBA00018672"/>
    </source>
</evidence>
<dbReference type="Proteomes" id="UP000677305">
    <property type="component" value="Chromosome"/>
</dbReference>
<evidence type="ECO:0000256" key="9">
    <source>
        <dbReference type="ARBA" id="ARBA00024867"/>
    </source>
</evidence>
<evidence type="ECO:0000256" key="8">
    <source>
        <dbReference type="ARBA" id="ARBA00023163"/>
    </source>
</evidence>
<dbReference type="SUPFAM" id="SSF52172">
    <property type="entry name" value="CheY-like"/>
    <property type="match status" value="1"/>
</dbReference>
<keyword evidence="3" id="KW-0963">Cytoplasm</keyword>
<evidence type="ECO:0000256" key="7">
    <source>
        <dbReference type="ARBA" id="ARBA00023125"/>
    </source>
</evidence>
<evidence type="ECO:0000256" key="5">
    <source>
        <dbReference type="ARBA" id="ARBA00023012"/>
    </source>
</evidence>
<name>A0A8J8SB84_9FIRM</name>
<accession>A0A8J8SB84</accession>
<evidence type="ECO:0000256" key="1">
    <source>
        <dbReference type="ARBA" id="ARBA00004496"/>
    </source>
</evidence>
<dbReference type="PANTHER" id="PTHR42713:SF3">
    <property type="entry name" value="TRANSCRIPTIONAL REGULATORY PROTEIN HPTR"/>
    <property type="match status" value="1"/>
</dbReference>
<dbReference type="SMART" id="SM00448">
    <property type="entry name" value="REC"/>
    <property type="match status" value="1"/>
</dbReference>
<gene>
    <name evidence="13" type="ORF">HYG85_05195</name>
</gene>
<dbReference type="Gene3D" id="3.40.50.2300">
    <property type="match status" value="1"/>
</dbReference>
<dbReference type="RefSeq" id="WP_212692587.1">
    <property type="nucleotide sequence ID" value="NZ_CP058561.1"/>
</dbReference>
<comment type="subcellular location">
    <subcellularLocation>
        <location evidence="1">Cytoplasm</location>
    </subcellularLocation>
</comment>
<dbReference type="GO" id="GO:0003700">
    <property type="term" value="F:DNA-binding transcription factor activity"/>
    <property type="evidence" value="ECO:0007669"/>
    <property type="project" value="InterPro"/>
</dbReference>
<reference evidence="13 14" key="1">
    <citation type="submission" date="2020-07" db="EMBL/GenBank/DDBJ databases">
        <title>Vallitalea guaymasensis genome.</title>
        <authorList>
            <person name="Postec A."/>
        </authorList>
    </citation>
    <scope>NUCLEOTIDE SEQUENCE [LARGE SCALE GENOMIC DNA]</scope>
    <source>
        <strain evidence="13 14">Ra1766G1</strain>
    </source>
</reference>
<dbReference type="InterPro" id="IPR001387">
    <property type="entry name" value="Cro/C1-type_HTH"/>
</dbReference>
<dbReference type="SMART" id="SM00342">
    <property type="entry name" value="HTH_ARAC"/>
    <property type="match status" value="1"/>
</dbReference>
<keyword evidence="7" id="KW-0238">DNA-binding</keyword>
<keyword evidence="8" id="KW-0804">Transcription</keyword>
<comment type="function">
    <text evidence="9">May play the central regulatory role in sporulation. It may be an element of the effector pathway responsible for the activation of sporulation genes in response to nutritional stress. Spo0A may act in concert with spo0H (a sigma factor) to control the expression of some genes that are critical to the sporulation process.</text>
</comment>
<dbReference type="InterPro" id="IPR011006">
    <property type="entry name" value="CheY-like_superfamily"/>
</dbReference>
<keyword evidence="6" id="KW-0805">Transcription regulation</keyword>
<evidence type="ECO:0000256" key="3">
    <source>
        <dbReference type="ARBA" id="ARBA00022490"/>
    </source>
</evidence>
<dbReference type="PRINTS" id="PR00032">
    <property type="entry name" value="HTHARAC"/>
</dbReference>
<dbReference type="Gene3D" id="1.10.10.60">
    <property type="entry name" value="Homeodomain-like"/>
    <property type="match status" value="2"/>
</dbReference>